<reference evidence="2 3" key="1">
    <citation type="journal article" date="2021" name="Sci. Rep.">
        <title>Chromosome anchoring in Senegalese sole (Solea senegalensis) reveals sex-associated markers and genome rearrangements in flatfish.</title>
        <authorList>
            <person name="Guerrero-Cozar I."/>
            <person name="Gomez-Garrido J."/>
            <person name="Berbel C."/>
            <person name="Martinez-Blanch J.F."/>
            <person name="Alioto T."/>
            <person name="Claros M.G."/>
            <person name="Gagnaire P.A."/>
            <person name="Manchado M."/>
        </authorList>
    </citation>
    <scope>NUCLEOTIDE SEQUENCE [LARGE SCALE GENOMIC DNA]</scope>
    <source>
        <strain evidence="2">Sse05_10M</strain>
    </source>
</reference>
<evidence type="ECO:0000313" key="2">
    <source>
        <dbReference type="EMBL" id="KAG7495628.1"/>
    </source>
</evidence>
<gene>
    <name evidence="2" type="ORF">JOB18_003041</name>
</gene>
<organism evidence="2 3">
    <name type="scientific">Solea senegalensis</name>
    <name type="common">Senegalese sole</name>
    <dbReference type="NCBI Taxonomy" id="28829"/>
    <lineage>
        <taxon>Eukaryota</taxon>
        <taxon>Metazoa</taxon>
        <taxon>Chordata</taxon>
        <taxon>Craniata</taxon>
        <taxon>Vertebrata</taxon>
        <taxon>Euteleostomi</taxon>
        <taxon>Actinopterygii</taxon>
        <taxon>Neopterygii</taxon>
        <taxon>Teleostei</taxon>
        <taxon>Neoteleostei</taxon>
        <taxon>Acanthomorphata</taxon>
        <taxon>Carangaria</taxon>
        <taxon>Pleuronectiformes</taxon>
        <taxon>Pleuronectoidei</taxon>
        <taxon>Soleidae</taxon>
        <taxon>Solea</taxon>
    </lineage>
</organism>
<feature type="region of interest" description="Disordered" evidence="1">
    <location>
        <begin position="63"/>
        <end position="104"/>
    </location>
</feature>
<feature type="compositionally biased region" description="Polar residues" evidence="1">
    <location>
        <begin position="90"/>
        <end position="104"/>
    </location>
</feature>
<accession>A0AAV6QTN1</accession>
<comment type="caution">
    <text evidence="2">The sequence shown here is derived from an EMBL/GenBank/DDBJ whole genome shotgun (WGS) entry which is preliminary data.</text>
</comment>
<dbReference type="Proteomes" id="UP000693946">
    <property type="component" value="Linkage Group LG3"/>
</dbReference>
<evidence type="ECO:0000313" key="3">
    <source>
        <dbReference type="Proteomes" id="UP000693946"/>
    </source>
</evidence>
<sequence>MTHHHHHVSSEAVFLVRVTSTTPEHHQHPGDTINSCVRFINNNNFYSRQKAPTVTAISQIIEPPITGENHQQEPRIQKNSSHHTAVELDQSMSAGRSGRLLSQR</sequence>
<name>A0AAV6QTN1_SOLSE</name>
<protein>
    <submittedName>
        <fullName evidence="2">Uncharacterized protein</fullName>
    </submittedName>
</protein>
<dbReference type="AlphaFoldDB" id="A0AAV6QTN1"/>
<proteinExistence type="predicted"/>
<keyword evidence="3" id="KW-1185">Reference proteome</keyword>
<evidence type="ECO:0000256" key="1">
    <source>
        <dbReference type="SAM" id="MobiDB-lite"/>
    </source>
</evidence>
<dbReference type="EMBL" id="JAGKHQ010000015">
    <property type="protein sequence ID" value="KAG7495628.1"/>
    <property type="molecule type" value="Genomic_DNA"/>
</dbReference>